<organism evidence="7 8">
    <name type="scientific">Aestuariispira insulae</name>
    <dbReference type="NCBI Taxonomy" id="1461337"/>
    <lineage>
        <taxon>Bacteria</taxon>
        <taxon>Pseudomonadati</taxon>
        <taxon>Pseudomonadota</taxon>
        <taxon>Alphaproteobacteria</taxon>
        <taxon>Rhodospirillales</taxon>
        <taxon>Kiloniellaceae</taxon>
        <taxon>Aestuariispira</taxon>
    </lineage>
</organism>
<dbReference type="Gene3D" id="3.50.50.60">
    <property type="entry name" value="FAD/NAD(P)-binding domain"/>
    <property type="match status" value="1"/>
</dbReference>
<dbReference type="Pfam" id="PF01266">
    <property type="entry name" value="DAO"/>
    <property type="match status" value="1"/>
</dbReference>
<dbReference type="Pfam" id="PF01571">
    <property type="entry name" value="GCV_T"/>
    <property type="match status" value="1"/>
</dbReference>
<proteinExistence type="inferred from homology"/>
<dbReference type="InterPro" id="IPR036188">
    <property type="entry name" value="FAD/NAD-bd_sf"/>
</dbReference>
<sequence>MAIQERAQAVVIGGGIVGCSIFYHLTKLGWKDVLLLERSELTSGSTWHAAAANLILHDVANMLKIQHYTVMQYEALEAETGQSCGIHPCGGLYLANTPERWDQIQILHSRARLMGLESELLTPEQCKEKMPVLNIDKVIGGMFEPKESHVDPNGVPHAYAKGGKMNGGKVHRFCPVTETNQLPDGRWEVVTDEGTVIADVVVNAAGLWAREVGKLAGLDIPLMPMEHQYMVTESIPAIEALDFELPILHDSDMEFYTRQEGQGLLFGAYEKEGHHVWVDGTPLDFGHELFPDALDRMEENIMQGMERIPCMADAGVRRVVNGPMIWSPDALPLIGPMPDVENYYIASGVMAGFSQSGGLGKLLAEWIVEGAPSLDIFFLDPARFGRFANQNYVLARTEENYSTRFRIIFPNDERPAGRPNRTRPVYDRQKARGAVFGALLGWEYPLWFAPKGMEPKDQNSFRRANWFDVVGDECRATRETVGLLDTSIYGRYIIEGPKAEAWLDRLVTNKVPSKTGRVALCPMLNEKGGVIGDFTVTRLTAERFLLIGAGVAEYFHKRWFDRFLPADGVRYESWSDSHAGFSISGPNARALLRDLTGEDVSHEAFPFLTSREMNIGQARCIVMRVSFTGEAGYEVYMPASQQVAVYETILKAGEKHGLREIGIRALNSMRLEKGYGGWGREFILEYNPFDCGLGRFVKFDKGDFVGREAVLKFRDPDYVPDYKLCFLTVEDGPNNADPIGGEPLMKGDECIGVISSAAYGYTLGKTVALAMVKTDKAMPGSDYWMKIIDEERQVTLHEEPLFDPKGLKLRQ</sequence>
<dbReference type="InterPro" id="IPR027266">
    <property type="entry name" value="TrmE/GcvT-like"/>
</dbReference>
<dbReference type="InterPro" id="IPR032503">
    <property type="entry name" value="FAO_M"/>
</dbReference>
<dbReference type="PROSITE" id="PS51257">
    <property type="entry name" value="PROKAR_LIPOPROTEIN"/>
    <property type="match status" value="1"/>
</dbReference>
<dbReference type="Gene3D" id="3.30.1360.120">
    <property type="entry name" value="Probable tRNA modification gtpase trme, domain 1"/>
    <property type="match status" value="1"/>
</dbReference>
<keyword evidence="7" id="KW-0489">Methyltransferase</keyword>
<feature type="domain" description="FAD dependent oxidoreductase central" evidence="6">
    <location>
        <begin position="369"/>
        <end position="422"/>
    </location>
</feature>
<dbReference type="Gene3D" id="3.30.9.10">
    <property type="entry name" value="D-Amino Acid Oxidase, subunit A, domain 2"/>
    <property type="match status" value="1"/>
</dbReference>
<dbReference type="RefSeq" id="WP_181905313.1">
    <property type="nucleotide sequence ID" value="NZ_QRDW01000004.1"/>
</dbReference>
<dbReference type="InterPro" id="IPR006076">
    <property type="entry name" value="FAD-dep_OxRdtase"/>
</dbReference>
<feature type="domain" description="FAD dependent oxidoreductase" evidence="3">
    <location>
        <begin position="9"/>
        <end position="366"/>
    </location>
</feature>
<evidence type="ECO:0000259" key="3">
    <source>
        <dbReference type="Pfam" id="PF01266"/>
    </source>
</evidence>
<evidence type="ECO:0000313" key="8">
    <source>
        <dbReference type="Proteomes" id="UP000256845"/>
    </source>
</evidence>
<dbReference type="Gene3D" id="3.30.70.1400">
    <property type="entry name" value="Aminomethyltransferase beta-barrel domains"/>
    <property type="match status" value="1"/>
</dbReference>
<dbReference type="InterPro" id="IPR013977">
    <property type="entry name" value="GcvT_C"/>
</dbReference>
<evidence type="ECO:0000259" key="6">
    <source>
        <dbReference type="Pfam" id="PF16350"/>
    </source>
</evidence>
<keyword evidence="2" id="KW-0560">Oxidoreductase</keyword>
<dbReference type="EMBL" id="QRDW01000004">
    <property type="protein sequence ID" value="RED50830.1"/>
    <property type="molecule type" value="Genomic_DNA"/>
</dbReference>
<dbReference type="SUPFAM" id="SSF54373">
    <property type="entry name" value="FAD-linked reductases, C-terminal domain"/>
    <property type="match status" value="1"/>
</dbReference>
<dbReference type="GO" id="GO:0016491">
    <property type="term" value="F:oxidoreductase activity"/>
    <property type="evidence" value="ECO:0007669"/>
    <property type="project" value="UniProtKB-KW"/>
</dbReference>
<comment type="similarity">
    <text evidence="1">Belongs to the GcvT family.</text>
</comment>
<evidence type="ECO:0000259" key="5">
    <source>
        <dbReference type="Pfam" id="PF08669"/>
    </source>
</evidence>
<name>A0A3D9HMV3_9PROT</name>
<dbReference type="Gene3D" id="2.40.30.110">
    <property type="entry name" value="Aminomethyltransferase beta-barrel domains"/>
    <property type="match status" value="1"/>
</dbReference>
<reference evidence="7 8" key="1">
    <citation type="submission" date="2018-07" db="EMBL/GenBank/DDBJ databases">
        <title>Genomic Encyclopedia of Type Strains, Phase III (KMG-III): the genomes of soil and plant-associated and newly described type strains.</title>
        <authorList>
            <person name="Whitman W."/>
        </authorList>
    </citation>
    <scope>NUCLEOTIDE SEQUENCE [LARGE SCALE GENOMIC DNA]</scope>
    <source>
        <strain evidence="7 8">CECT 8488</strain>
    </source>
</reference>
<dbReference type="InterPro" id="IPR006222">
    <property type="entry name" value="GCVT_N"/>
</dbReference>
<gene>
    <name evidence="7" type="ORF">DFP90_104102</name>
</gene>
<feature type="domain" description="GCVT N-terminal" evidence="4">
    <location>
        <begin position="425"/>
        <end position="701"/>
    </location>
</feature>
<dbReference type="InterPro" id="IPR029043">
    <property type="entry name" value="GcvT/YgfZ_C"/>
</dbReference>
<accession>A0A3D9HMV3</accession>
<dbReference type="PANTHER" id="PTHR43757:SF2">
    <property type="entry name" value="AMINOMETHYLTRANSFERASE, MITOCHONDRIAL"/>
    <property type="match status" value="1"/>
</dbReference>
<dbReference type="Pfam" id="PF16350">
    <property type="entry name" value="FAO_M"/>
    <property type="match status" value="1"/>
</dbReference>
<dbReference type="SUPFAM" id="SSF103025">
    <property type="entry name" value="Folate-binding domain"/>
    <property type="match status" value="1"/>
</dbReference>
<dbReference type="Proteomes" id="UP000256845">
    <property type="component" value="Unassembled WGS sequence"/>
</dbReference>
<dbReference type="PANTHER" id="PTHR43757">
    <property type="entry name" value="AMINOMETHYLTRANSFERASE"/>
    <property type="match status" value="1"/>
</dbReference>
<keyword evidence="8" id="KW-1185">Reference proteome</keyword>
<dbReference type="SUPFAM" id="SSF101790">
    <property type="entry name" value="Aminomethyltransferase beta-barrel domain"/>
    <property type="match status" value="1"/>
</dbReference>
<evidence type="ECO:0000259" key="4">
    <source>
        <dbReference type="Pfam" id="PF01571"/>
    </source>
</evidence>
<dbReference type="AlphaFoldDB" id="A0A3D9HMV3"/>
<protein>
    <submittedName>
        <fullName evidence="7">Glycine cleavage system aminomethyltransferase T</fullName>
    </submittedName>
</protein>
<dbReference type="InterPro" id="IPR028896">
    <property type="entry name" value="GcvT/YgfZ/DmdA"/>
</dbReference>
<evidence type="ECO:0000313" key="7">
    <source>
        <dbReference type="EMBL" id="RED50830.1"/>
    </source>
</evidence>
<dbReference type="GO" id="GO:0008168">
    <property type="term" value="F:methyltransferase activity"/>
    <property type="evidence" value="ECO:0007669"/>
    <property type="project" value="UniProtKB-KW"/>
</dbReference>
<evidence type="ECO:0000256" key="1">
    <source>
        <dbReference type="ARBA" id="ARBA00008609"/>
    </source>
</evidence>
<dbReference type="Pfam" id="PF08669">
    <property type="entry name" value="GCV_T_C"/>
    <property type="match status" value="1"/>
</dbReference>
<keyword evidence="7" id="KW-0808">Transferase</keyword>
<comment type="caution">
    <text evidence="7">The sequence shown here is derived from an EMBL/GenBank/DDBJ whole genome shotgun (WGS) entry which is preliminary data.</text>
</comment>
<evidence type="ECO:0000256" key="2">
    <source>
        <dbReference type="ARBA" id="ARBA00023002"/>
    </source>
</evidence>
<dbReference type="GO" id="GO:0032259">
    <property type="term" value="P:methylation"/>
    <property type="evidence" value="ECO:0007669"/>
    <property type="project" value="UniProtKB-KW"/>
</dbReference>
<dbReference type="SUPFAM" id="SSF51905">
    <property type="entry name" value="FAD/NAD(P)-binding domain"/>
    <property type="match status" value="1"/>
</dbReference>
<feature type="domain" description="Aminomethyltransferase C-terminal" evidence="5">
    <location>
        <begin position="723"/>
        <end position="803"/>
    </location>
</feature>